<dbReference type="PANTHER" id="PTHR46577">
    <property type="entry name" value="HTH-TYPE TRANSCRIPTIONAL REGULATORY PROTEIN GABR"/>
    <property type="match status" value="1"/>
</dbReference>
<evidence type="ECO:0000313" key="3">
    <source>
        <dbReference type="Proteomes" id="UP000254340"/>
    </source>
</evidence>
<feature type="domain" description="Aminotransferase class I/classII large" evidence="1">
    <location>
        <begin position="2"/>
        <end position="92"/>
    </location>
</feature>
<dbReference type="InterPro" id="IPR051446">
    <property type="entry name" value="HTH_trans_reg/aminotransferase"/>
</dbReference>
<dbReference type="InterPro" id="IPR015421">
    <property type="entry name" value="PyrdxlP-dep_Trfase_major"/>
</dbReference>
<dbReference type="PANTHER" id="PTHR46577:SF1">
    <property type="entry name" value="HTH-TYPE TRANSCRIPTIONAL REGULATORY PROTEIN GABR"/>
    <property type="match status" value="1"/>
</dbReference>
<evidence type="ECO:0000313" key="2">
    <source>
        <dbReference type="EMBL" id="STT84979.1"/>
    </source>
</evidence>
<dbReference type="Pfam" id="PF00155">
    <property type="entry name" value="Aminotran_1_2"/>
    <property type="match status" value="1"/>
</dbReference>
<dbReference type="InterPro" id="IPR015424">
    <property type="entry name" value="PyrdxlP-dep_Trfase"/>
</dbReference>
<dbReference type="InterPro" id="IPR004839">
    <property type="entry name" value="Aminotransferase_I/II_large"/>
</dbReference>
<name>A0A377XN45_KLEPN</name>
<evidence type="ECO:0000259" key="1">
    <source>
        <dbReference type="Pfam" id="PF00155"/>
    </source>
</evidence>
<proteinExistence type="predicted"/>
<dbReference type="GO" id="GO:0030170">
    <property type="term" value="F:pyridoxal phosphate binding"/>
    <property type="evidence" value="ECO:0007669"/>
    <property type="project" value="InterPro"/>
</dbReference>
<protein>
    <submittedName>
        <fullName evidence="2">GntR family transcriptional regulator</fullName>
    </submittedName>
</protein>
<sequence length="107" mass="12479">MVYVSSLSKALSPGLRLGFMVADPDLIDEARALRRLVYRHPPTNIQYQMAHFLAQGHYETHLRRYHFDSAQRWERLHAACSAICRRVARWRGANMLTPSGCRRRRAD</sequence>
<organism evidence="2 3">
    <name type="scientific">Klebsiella pneumoniae</name>
    <dbReference type="NCBI Taxonomy" id="573"/>
    <lineage>
        <taxon>Bacteria</taxon>
        <taxon>Pseudomonadati</taxon>
        <taxon>Pseudomonadota</taxon>
        <taxon>Gammaproteobacteria</taxon>
        <taxon>Enterobacterales</taxon>
        <taxon>Enterobacteriaceae</taxon>
        <taxon>Klebsiella/Raoultella group</taxon>
        <taxon>Klebsiella</taxon>
        <taxon>Klebsiella pneumoniae complex</taxon>
    </lineage>
</organism>
<accession>A0A377XN45</accession>
<dbReference type="AlphaFoldDB" id="A0A377XN45"/>
<dbReference type="EMBL" id="UGLH01000006">
    <property type="protein sequence ID" value="STT84979.1"/>
    <property type="molecule type" value="Genomic_DNA"/>
</dbReference>
<gene>
    <name evidence="2" type="primary">gabR_6</name>
    <name evidence="2" type="ORF">NCTC5047_06043</name>
</gene>
<dbReference type="Gene3D" id="3.40.640.10">
    <property type="entry name" value="Type I PLP-dependent aspartate aminotransferase-like (Major domain)"/>
    <property type="match status" value="1"/>
</dbReference>
<dbReference type="Proteomes" id="UP000254340">
    <property type="component" value="Unassembled WGS sequence"/>
</dbReference>
<reference evidence="2 3" key="1">
    <citation type="submission" date="2018-06" db="EMBL/GenBank/DDBJ databases">
        <authorList>
            <consortium name="Pathogen Informatics"/>
            <person name="Doyle S."/>
        </authorList>
    </citation>
    <scope>NUCLEOTIDE SEQUENCE [LARGE SCALE GENOMIC DNA]</scope>
    <source>
        <strain evidence="2 3">NCTC5047</strain>
    </source>
</reference>
<dbReference type="SUPFAM" id="SSF53383">
    <property type="entry name" value="PLP-dependent transferases"/>
    <property type="match status" value="1"/>
</dbReference>